<evidence type="ECO:0000256" key="1">
    <source>
        <dbReference type="SAM" id="SignalP"/>
    </source>
</evidence>
<dbReference type="SMART" id="SM00257">
    <property type="entry name" value="LysM"/>
    <property type="match status" value="1"/>
</dbReference>
<feature type="signal peptide" evidence="1">
    <location>
        <begin position="1"/>
        <end position="23"/>
    </location>
</feature>
<dbReference type="SUPFAM" id="SSF54106">
    <property type="entry name" value="LysM domain"/>
    <property type="match status" value="1"/>
</dbReference>
<organism evidence="3 4">
    <name type="scientific">Albidovulum sediminis</name>
    <dbReference type="NCBI Taxonomy" id="3066345"/>
    <lineage>
        <taxon>Bacteria</taxon>
        <taxon>Pseudomonadati</taxon>
        <taxon>Pseudomonadota</taxon>
        <taxon>Alphaproteobacteria</taxon>
        <taxon>Rhodobacterales</taxon>
        <taxon>Paracoccaceae</taxon>
        <taxon>Albidovulum</taxon>
    </lineage>
</organism>
<dbReference type="Gene3D" id="3.10.350.10">
    <property type="entry name" value="LysM domain"/>
    <property type="match status" value="1"/>
</dbReference>
<proteinExistence type="predicted"/>
<feature type="domain" description="LysM" evidence="2">
    <location>
        <begin position="30"/>
        <end position="79"/>
    </location>
</feature>
<dbReference type="PANTHER" id="PTHR34700:SF4">
    <property type="entry name" value="PHAGE-LIKE ELEMENT PBSX PROTEIN XKDP"/>
    <property type="match status" value="1"/>
</dbReference>
<keyword evidence="1" id="KW-0732">Signal</keyword>
<evidence type="ECO:0000313" key="4">
    <source>
        <dbReference type="Proteomes" id="UP001205601"/>
    </source>
</evidence>
<keyword evidence="4" id="KW-1185">Reference proteome</keyword>
<protein>
    <submittedName>
        <fullName evidence="3">Transporter substrate-binding domain-containing protein</fullName>
    </submittedName>
</protein>
<gene>
    <name evidence="3" type="ORF">N5I32_19810</name>
</gene>
<dbReference type="EMBL" id="JAOCQF010000006">
    <property type="protein sequence ID" value="MCT8331769.1"/>
    <property type="molecule type" value="Genomic_DNA"/>
</dbReference>
<comment type="caution">
    <text evidence="3">The sequence shown here is derived from an EMBL/GenBank/DDBJ whole genome shotgun (WGS) entry which is preliminary data.</text>
</comment>
<evidence type="ECO:0000313" key="3">
    <source>
        <dbReference type="EMBL" id="MCT8331769.1"/>
    </source>
</evidence>
<dbReference type="InterPro" id="IPR052196">
    <property type="entry name" value="Bact_Kbp"/>
</dbReference>
<dbReference type="PANTHER" id="PTHR34700">
    <property type="entry name" value="POTASSIUM BINDING PROTEIN KBP"/>
    <property type="match status" value="1"/>
</dbReference>
<feature type="chain" id="PRO_5045681439" evidence="1">
    <location>
        <begin position="24"/>
        <end position="364"/>
    </location>
</feature>
<sequence>MRTDFQRLLAVSCLALSAGTYSAAAQEACSTYTIKRGDTLTNIAKRAFGDGDFSKIFQANRTAIGSNPNLIEVGQQIEIPCVETASAPAPAAAEAPADTAPAATAEAAATPLAAIAFVTGNDYPPFTGEDLPDGGIFTKLVRTAMLRGDKQQDYSIDFVNDWSAHLDSLLPRRAFDATFPWSQPDCGDLGVLSPKDAYRCTDFNFSESFYEIVDGFFAVKGSGLETAQTYEEFVGKRICRPESYSLSGLTSVGLVEPAITLVRPATPADCFEGLATGAVDVVHLEVQVASDALSDLGLKNDIVEDPHLAQVKTLRVMVHKSNPHSSEILDVINRGLTEMRESGEWFDIVSAGLMAQTEEEMKKN</sequence>
<dbReference type="Proteomes" id="UP001205601">
    <property type="component" value="Unassembled WGS sequence"/>
</dbReference>
<dbReference type="SUPFAM" id="SSF53850">
    <property type="entry name" value="Periplasmic binding protein-like II"/>
    <property type="match status" value="1"/>
</dbReference>
<dbReference type="Pfam" id="PF01476">
    <property type="entry name" value="LysM"/>
    <property type="match status" value="1"/>
</dbReference>
<accession>A0ABT2NUZ3</accession>
<evidence type="ECO:0000259" key="2">
    <source>
        <dbReference type="PROSITE" id="PS51782"/>
    </source>
</evidence>
<dbReference type="InterPro" id="IPR036779">
    <property type="entry name" value="LysM_dom_sf"/>
</dbReference>
<dbReference type="RefSeq" id="WP_261497678.1">
    <property type="nucleotide sequence ID" value="NZ_JAOCQF010000006.1"/>
</dbReference>
<dbReference type="Gene3D" id="3.40.190.10">
    <property type="entry name" value="Periplasmic binding protein-like II"/>
    <property type="match status" value="2"/>
</dbReference>
<dbReference type="CDD" id="cd00118">
    <property type="entry name" value="LysM"/>
    <property type="match status" value="1"/>
</dbReference>
<dbReference type="PROSITE" id="PS51782">
    <property type="entry name" value="LYSM"/>
    <property type="match status" value="1"/>
</dbReference>
<name>A0ABT2NUZ3_9RHOB</name>
<reference evidence="4" key="1">
    <citation type="submission" date="2023-07" db="EMBL/GenBank/DDBJ databases">
        <title>Defluviimonas sediminis sp. nov., isolated from mangrove sediment.</title>
        <authorList>
            <person name="Liu L."/>
            <person name="Li J."/>
            <person name="Huang Y."/>
            <person name="Pan J."/>
            <person name="Li M."/>
        </authorList>
    </citation>
    <scope>NUCLEOTIDE SEQUENCE [LARGE SCALE GENOMIC DNA]</scope>
    <source>
        <strain evidence="4">FT324</strain>
    </source>
</reference>
<dbReference type="InterPro" id="IPR018392">
    <property type="entry name" value="LysM"/>
</dbReference>